<feature type="domain" description="Glucose-methanol-choline oxidoreductase C-terminal" evidence="6">
    <location>
        <begin position="421"/>
        <end position="542"/>
    </location>
</feature>
<proteinExistence type="inferred from homology"/>
<dbReference type="EMBL" id="JAEKNR010000068">
    <property type="protein sequence ID" value="MBJ7597585.1"/>
    <property type="molecule type" value="Genomic_DNA"/>
</dbReference>
<dbReference type="Pfam" id="PF05199">
    <property type="entry name" value="GMC_oxred_C"/>
    <property type="match status" value="1"/>
</dbReference>
<evidence type="ECO:0000313" key="7">
    <source>
        <dbReference type="EMBL" id="MBJ7597585.1"/>
    </source>
</evidence>
<dbReference type="PANTHER" id="PTHR46056">
    <property type="entry name" value="LONG-CHAIN-ALCOHOL OXIDASE"/>
    <property type="match status" value="1"/>
</dbReference>
<comment type="caution">
    <text evidence="7">The sequence shown here is derived from an EMBL/GenBank/DDBJ whole genome shotgun (WGS) entry which is preliminary data.</text>
</comment>
<evidence type="ECO:0000259" key="5">
    <source>
        <dbReference type="Pfam" id="PF00732"/>
    </source>
</evidence>
<dbReference type="InterPro" id="IPR007867">
    <property type="entry name" value="GMC_OxRtase_C"/>
</dbReference>
<evidence type="ECO:0000256" key="4">
    <source>
        <dbReference type="ARBA" id="ARBA00023002"/>
    </source>
</evidence>
<sequence length="555" mass="59310">MQPGTAWPPTPGVATAPITVDGVADRYDVIVVGAGAGGGVAACVLAEAGHSVLLVERGEALTLADLPRDHLRNARVFTGLQRQIDPPMAGNPRFHGEDLLLPGDLLWHNNAMTVGGGTRVYGAQAWRFCPEDFRMRSTYGEPFVDWPLTYEDLEPYYDRVEWEMGVCGPEGLRPHDGPRRRGYPMPPVSANAAQPVLERGANELGIATAEVPLLINSIPYGGRPACIQCGTCVGFACHADAKNGSDNTFIMRAIATGRCQLLTGTAGQRLVTDGSGAVVGVTLAGETWRRTISARHVVVAAGAIESARLLLASDIGTAHDQVGRYLQGHLYAGAVGVFDEVVQDCKGPGPSISTTDYRHRNDGVLGGAILVNEFVPIPVEAWSRLSAFDVVPAWGKAGLEAMRQVYSHVAFVVGPVQEVPLPTSRVTLEPRVKDRYGIPAVRLLGSGPHDEDLRAAEFMVERGQDWLRASGAKRLHPVRLILPKWPSGGQHQAGTCRMGLDPRTSVTDPWGRVWGHPGVTIADGSLHVTNGGVNPVLTILALSMKVSEHLAEELG</sequence>
<dbReference type="GO" id="GO:0016491">
    <property type="term" value="F:oxidoreductase activity"/>
    <property type="evidence" value="ECO:0007669"/>
    <property type="project" value="UniProtKB-KW"/>
</dbReference>
<reference evidence="7" key="1">
    <citation type="submission" date="2020-10" db="EMBL/GenBank/DDBJ databases">
        <title>Ca. Dormibacterota MAGs.</title>
        <authorList>
            <person name="Montgomery K."/>
        </authorList>
    </citation>
    <scope>NUCLEOTIDE SEQUENCE [LARGE SCALE GENOMIC DNA]</scope>
    <source>
        <strain evidence="7">SC8812_S17_10</strain>
    </source>
</reference>
<dbReference type="InterPro" id="IPR036188">
    <property type="entry name" value="FAD/NAD-bd_sf"/>
</dbReference>
<comment type="similarity">
    <text evidence="1">Belongs to the GMC oxidoreductase family.</text>
</comment>
<dbReference type="Gene3D" id="3.50.50.60">
    <property type="entry name" value="FAD/NAD(P)-binding domain"/>
    <property type="match status" value="2"/>
</dbReference>
<dbReference type="Pfam" id="PF00732">
    <property type="entry name" value="GMC_oxred_N"/>
    <property type="match status" value="1"/>
</dbReference>
<keyword evidence="8" id="KW-1185">Reference proteome</keyword>
<dbReference type="InterPro" id="IPR000172">
    <property type="entry name" value="GMC_OxRdtase_N"/>
</dbReference>
<protein>
    <submittedName>
        <fullName evidence="7">GMC family oxidoreductase</fullName>
    </submittedName>
</protein>
<keyword evidence="4" id="KW-0560">Oxidoreductase</keyword>
<gene>
    <name evidence="7" type="ORF">JF922_05805</name>
</gene>
<keyword evidence="2" id="KW-0285">Flavoprotein</keyword>
<accession>A0A934K8C8</accession>
<name>A0A934K8C8_9BACT</name>
<evidence type="ECO:0000256" key="1">
    <source>
        <dbReference type="ARBA" id="ARBA00010790"/>
    </source>
</evidence>
<dbReference type="Proteomes" id="UP000612893">
    <property type="component" value="Unassembled WGS sequence"/>
</dbReference>
<evidence type="ECO:0000313" key="8">
    <source>
        <dbReference type="Proteomes" id="UP000612893"/>
    </source>
</evidence>
<dbReference type="PANTHER" id="PTHR46056:SF12">
    <property type="entry name" value="LONG-CHAIN-ALCOHOL OXIDASE"/>
    <property type="match status" value="1"/>
</dbReference>
<evidence type="ECO:0000259" key="6">
    <source>
        <dbReference type="Pfam" id="PF05199"/>
    </source>
</evidence>
<evidence type="ECO:0000256" key="2">
    <source>
        <dbReference type="ARBA" id="ARBA00022630"/>
    </source>
</evidence>
<keyword evidence="3" id="KW-0274">FAD</keyword>
<dbReference type="SUPFAM" id="SSF51905">
    <property type="entry name" value="FAD/NAD(P)-binding domain"/>
    <property type="match status" value="1"/>
</dbReference>
<evidence type="ECO:0000256" key="3">
    <source>
        <dbReference type="ARBA" id="ARBA00022827"/>
    </source>
</evidence>
<organism evidence="7 8">
    <name type="scientific">Candidatus Nephthysia bennettiae</name>
    <dbReference type="NCBI Taxonomy" id="3127016"/>
    <lineage>
        <taxon>Bacteria</taxon>
        <taxon>Bacillati</taxon>
        <taxon>Candidatus Dormiibacterota</taxon>
        <taxon>Candidatus Dormibacteria</taxon>
        <taxon>Candidatus Dormibacterales</taxon>
        <taxon>Candidatus Dormibacteraceae</taxon>
        <taxon>Candidatus Nephthysia</taxon>
    </lineage>
</organism>
<dbReference type="AlphaFoldDB" id="A0A934K8C8"/>
<feature type="domain" description="Glucose-methanol-choline oxidoreductase N-terminal" evidence="5">
    <location>
        <begin position="38"/>
        <end position="330"/>
    </location>
</feature>